<sequence>MKKVSGTSLCDVIVDLGKTPESASTAFIHQRIHFDPRAVMAQTFATSMLVSPGMAEMTSSYIADKACSLAAELYERFARRDWLVRMPSLTELQFMAEGEGGKEDGTAVS</sequence>
<organism evidence="2">
    <name type="scientific">uncultured Caudovirales phage</name>
    <dbReference type="NCBI Taxonomy" id="2100421"/>
    <lineage>
        <taxon>Viruses</taxon>
        <taxon>Duplodnaviria</taxon>
        <taxon>Heunggongvirae</taxon>
        <taxon>Uroviricota</taxon>
        <taxon>Caudoviricetes</taxon>
        <taxon>Peduoviridae</taxon>
        <taxon>Maltschvirus</taxon>
        <taxon>Maltschvirus maltsch</taxon>
    </lineage>
</organism>
<evidence type="ECO:0000313" key="1">
    <source>
        <dbReference type="EMBL" id="CAB4142896.1"/>
    </source>
</evidence>
<protein>
    <submittedName>
        <fullName evidence="2">Uncharacterized protein</fullName>
    </submittedName>
</protein>
<proteinExistence type="predicted"/>
<reference evidence="2" key="1">
    <citation type="submission" date="2020-05" db="EMBL/GenBank/DDBJ databases">
        <authorList>
            <person name="Chiriac C."/>
            <person name="Salcher M."/>
            <person name="Ghai R."/>
            <person name="Kavagutti S V."/>
        </authorList>
    </citation>
    <scope>NUCLEOTIDE SEQUENCE</scope>
</reference>
<evidence type="ECO:0000313" key="2">
    <source>
        <dbReference type="EMBL" id="CAB4211770.1"/>
    </source>
</evidence>
<name>A0A6J5SD08_9CAUD</name>
<accession>A0A6J5SD08</accession>
<dbReference type="EMBL" id="LR796419">
    <property type="protein sequence ID" value="CAB4142896.1"/>
    <property type="molecule type" value="Genomic_DNA"/>
</dbReference>
<dbReference type="EMBL" id="LR797380">
    <property type="protein sequence ID" value="CAB4211770.1"/>
    <property type="molecule type" value="Genomic_DNA"/>
</dbReference>
<gene>
    <name evidence="2" type="ORF">UFOVP1414_17</name>
    <name evidence="1" type="ORF">UFOVP442_60</name>
</gene>